<dbReference type="PANTHER" id="PTHR13817">
    <property type="entry name" value="TITIN"/>
    <property type="match status" value="1"/>
</dbReference>
<dbReference type="Gene3D" id="2.60.40.10">
    <property type="entry name" value="Immunoglobulins"/>
    <property type="match status" value="7"/>
</dbReference>
<feature type="domain" description="Fibronectin type-III" evidence="3">
    <location>
        <begin position="1704"/>
        <end position="1800"/>
    </location>
</feature>
<dbReference type="PANTHER" id="PTHR13817:SF73">
    <property type="entry name" value="FIBRONECTIN TYPE-III DOMAIN-CONTAINING PROTEIN"/>
    <property type="match status" value="1"/>
</dbReference>
<dbReference type="SUPFAM" id="SSF49899">
    <property type="entry name" value="Concanavalin A-like lectins/glucanases"/>
    <property type="match status" value="3"/>
</dbReference>
<evidence type="ECO:0000256" key="2">
    <source>
        <dbReference type="SAM" id="Phobius"/>
    </source>
</evidence>
<dbReference type="Pfam" id="PF13385">
    <property type="entry name" value="Laminin_G_3"/>
    <property type="match status" value="2"/>
</dbReference>
<keyword evidence="1" id="KW-0677">Repeat</keyword>
<dbReference type="Pfam" id="PF00041">
    <property type="entry name" value="fn3"/>
    <property type="match status" value="1"/>
</dbReference>
<dbReference type="InterPro" id="IPR050964">
    <property type="entry name" value="Striated_Muscle_Regulatory"/>
</dbReference>
<dbReference type="InterPro" id="IPR013320">
    <property type="entry name" value="ConA-like_dom_sf"/>
</dbReference>
<dbReference type="Gene3D" id="2.60.120.200">
    <property type="match status" value="2"/>
</dbReference>
<accession>A0AAT9JEQ4</accession>
<dbReference type="InterPro" id="IPR003961">
    <property type="entry name" value="FN3_dom"/>
</dbReference>
<dbReference type="InterPro" id="IPR036116">
    <property type="entry name" value="FN3_sf"/>
</dbReference>
<dbReference type="SUPFAM" id="SSF49265">
    <property type="entry name" value="Fibronectin type III"/>
    <property type="match status" value="4"/>
</dbReference>
<protein>
    <submittedName>
        <fullName evidence="4">ORF12</fullName>
    </submittedName>
</protein>
<evidence type="ECO:0000259" key="3">
    <source>
        <dbReference type="PROSITE" id="PS50853"/>
    </source>
</evidence>
<name>A0AAT9JEQ4_9VIRU</name>
<organism evidence="4">
    <name type="scientific">Nitrosopumilaceae spindle-shaped virus</name>
    <dbReference type="NCBI Taxonomy" id="3065433"/>
    <lineage>
        <taxon>Viruses</taxon>
    </lineage>
</organism>
<dbReference type="InterPro" id="IPR013783">
    <property type="entry name" value="Ig-like_fold"/>
</dbReference>
<feature type="domain" description="Fibronectin type-III" evidence="3">
    <location>
        <begin position="1881"/>
        <end position="1979"/>
    </location>
</feature>
<keyword evidence="2" id="KW-0472">Membrane</keyword>
<feature type="transmembrane region" description="Helical" evidence="2">
    <location>
        <begin position="2184"/>
        <end position="2200"/>
    </location>
</feature>
<reference evidence="4" key="2">
    <citation type="submission" date="2024-03" db="EMBL/GenBank/DDBJ databases">
        <authorList>
            <person name="Ni Y."/>
            <person name="Xu T."/>
            <person name="Yan S."/>
            <person name="Chen L."/>
            <person name="Wang Y."/>
        </authorList>
    </citation>
    <scope>NUCLEOTIDE SEQUENCE</scope>
    <source>
        <strain evidence="4">NMH1</strain>
    </source>
</reference>
<evidence type="ECO:0000313" key="4">
    <source>
        <dbReference type="EMBL" id="DBA51778.1"/>
    </source>
</evidence>
<keyword evidence="2" id="KW-0812">Transmembrane</keyword>
<dbReference type="SMART" id="SM00060">
    <property type="entry name" value="FN3"/>
    <property type="match status" value="6"/>
</dbReference>
<proteinExistence type="predicted"/>
<dbReference type="PROSITE" id="PS50853">
    <property type="entry name" value="FN3"/>
    <property type="match status" value="3"/>
</dbReference>
<reference evidence="4" key="1">
    <citation type="journal article" date="2024" name="Environ. Microbiol. Rep.">
        <title>Hiding in plain sight: The discovery of complete genomes of 11 hypothetical spindle-shaped viruses that putatively infect mesophilic ammonia-oxidizing archaea.</title>
        <authorList>
            <person name="Ni Y."/>
            <person name="Xu T."/>
            <person name="Yan S."/>
            <person name="Chen L."/>
            <person name="Wang Y."/>
        </authorList>
    </citation>
    <scope>NUCLEOTIDE SEQUENCE</scope>
    <source>
        <strain evidence="4">NMH1</strain>
    </source>
</reference>
<evidence type="ECO:0000256" key="1">
    <source>
        <dbReference type="ARBA" id="ARBA00022737"/>
    </source>
</evidence>
<dbReference type="CDD" id="cd00063">
    <property type="entry name" value="FN3"/>
    <property type="match status" value="1"/>
</dbReference>
<feature type="domain" description="Fibronectin type-III" evidence="3">
    <location>
        <begin position="1513"/>
        <end position="1606"/>
    </location>
</feature>
<keyword evidence="2" id="KW-1133">Transmembrane helix</keyword>
<sequence length="2203" mass="236633">MRTEIAIISALALVLSVPVAFGEIVETKGQNYDLVENFFIGEAVWESHPERIMDGGWQNYALSNTGDKVIFNTNAVGSFIFDKNSCSYSIYGNGFDGEQVIPSVSAVATYLNNGQWQNLPINDEACTVTVDRYEDGVFLKSTKVITEDITEDVFISYTGTTENFYVNATNANFDLIQSSNGTNIGYYNGETITTTGIEKSKFSQEIRLDIIHGFKETFKVWHDGDEQLGISQTIHTGESITIGDQTINIAELNGQSFDRQFIIDNQAEILAITDSINYDFDTGIDSLSNINIIFDGDYKVNMDFASGDFVGYLEIDPTFTSSNLTEQGTVWDTGNNNVCDTNSSIGYVTNIQPTTYKSTTAGDCARGYMEWDISSIPTNSIITNSVIDFTTSSVTGSVGCDWIGMDTQPSVNTDTSNFVSIGSDEVLLDNDSSCVNVGSNQIDLGSSGDSYVSDNLSLGWTAFGVKMDNEVPSSSNYQIVFDSNVTPELTVTYSVPTIPQPPTGLTTVTGVPVELDWTAPTDTGNTPITGYKVYRTLNEFALTELPNNSANANGVDFTNNEFLTHGVENGSLEDKSTNTIPISIPTTFDTTDLHAYYKLDETSGTISSSCSDIATGCLADSTGTLSGSVTYGNTGIADNSIGFTGSGNFNNIGATKSDFGFIHQGGSLTDFTINNWYKKDSADHVLTGYMYSNVQGASSGGYGFGGYIHTDDQFGFKIFNNRACGSPPYWVTLIPYSSQGATSFTTPLDTDWHMVTIVGERVSGMDKFHLYLDGVFQNTVTAVCDTYSTNGANNYMEIGATNNGSEKFVGDIDELSIWKRQLSATEITELYSHNNGGTELSSGEAISTTGVIGTGLQSPDLSFTDSNLPDNTDDFSVGSWVKLDETRDSTYDGTNNGATTGVTGILGNSWSFDGSNDSVHITDDSILIDDSDITISAWVKKNADNTIDHVFSTFDSGSDSKQEDMILRIETNNQVNCGKRTSDSSTDYDKTVSSTTVTADGNWHHLVCVYDDSVANEQGNLPTDSVKLYIDGSLADNTPADSDWGITNDGTNQQYIGKSANTAHHIEAEIDQFLIYHKALSSSEVSALYNSGSGDSTPDTDGLKVHYNFEQTGNTLENQIILPPTNTKLLGLNDVTFNVGTTSASVDENTEFVEDFSSYSTQTSADTVWSTSDNNIRVNISNDNIDIYSDADGSNDSIVYDLGVGTIPDDKWKLRWDVTFSSLTRGLGYFVVGLYDSDETVSYSTNQKGIGLLWTYHPSVASADGYNIHDKDGTDNFNQSQDASQSGAYWGTGTTYYFELERLSETSYVGRTYTDDTYTTLATYNGAPSEIFGTISTGATTGLQYMGIKEYDGSYAGLADGVIDNLVFMTENEIISATGLTDNTSTPQHYAFTRDGNDWEIYQNGAQVGSTVTDSTSLGSNTGVDYTVNLDGMIDEYFINSDVLTSTEVEMAYDKGSEPTQIDTTGASVTEYDDSNVTGGNEYYYTVKATNAIGDSDFLTPFVSGLAGTPPDVPTSVSSTINSPNTNPLDITVSWSAPTNVGTGTLTGFEIYRDSVLIDTTGLVTSYTDTVPSGGGTFEYKLKSLSTHGTSGFSGTTSTTTPTVPPTPTATPTLAINNPNPSPLDIDVSWSAQSSGGSTITGYEIFRSADDITFTSVGTVTDLDFTDTVPSAGTWYYTFASTNLVGASGQSPSNSITTATVPSSPLNASSVIPSINSAPYDVTVSWDLPTSTGGSDLTGYNVYRQTGSGAFSLITTTTALGYVDTVPTALNQDYTFKIHSLNNVGESTAFVTTTITTGDVPSAPVLSVTTGTTALSWTVPSSDASVTGYKVFRDGSLLTTVTTTTHSDFTPIVFGNSYDYKVVAVSSLGDSVDSNTVTTTPETEITGMIAQGITGTGAVIDWDEPAYYQGQITNYEVYYSEVTASVTTPITSAGTTTNTYSNFAPTLDYDTTYIFGVKIISPLGNSGFSNYVTVTTNVDGSIVAYDPTTGTIDWFDIDSVSEQTVNVIEFQRETQTINGTATDTLQVGYPSWWDSMTCDVDYKFAQKTEQYVEGEDMTAQVNSANANQQVIGFEFHDIDNEVIEVECAPQQSTQDDGVSATYIMTQTNLSTGMPNIPLVTQIQAFQTGEYGTDGSFGALDVVGLFVILISMVGFNRVSPIVGVLLSASLVFALSFFGIISLPTVLVGVVALVIFLAWGIQRNR</sequence>
<dbReference type="EMBL" id="BK067784">
    <property type="protein sequence ID" value="DBA51778.1"/>
    <property type="molecule type" value="Genomic_DNA"/>
</dbReference>